<keyword evidence="2" id="KW-1185">Reference proteome</keyword>
<organism evidence="1 2">
    <name type="scientific">Psophocarpus tetragonolobus</name>
    <name type="common">Winged bean</name>
    <name type="synonym">Dolichos tetragonolobus</name>
    <dbReference type="NCBI Taxonomy" id="3891"/>
    <lineage>
        <taxon>Eukaryota</taxon>
        <taxon>Viridiplantae</taxon>
        <taxon>Streptophyta</taxon>
        <taxon>Embryophyta</taxon>
        <taxon>Tracheophyta</taxon>
        <taxon>Spermatophyta</taxon>
        <taxon>Magnoliopsida</taxon>
        <taxon>eudicotyledons</taxon>
        <taxon>Gunneridae</taxon>
        <taxon>Pentapetalae</taxon>
        <taxon>rosids</taxon>
        <taxon>fabids</taxon>
        <taxon>Fabales</taxon>
        <taxon>Fabaceae</taxon>
        <taxon>Papilionoideae</taxon>
        <taxon>50 kb inversion clade</taxon>
        <taxon>NPAAA clade</taxon>
        <taxon>indigoferoid/millettioid clade</taxon>
        <taxon>Phaseoleae</taxon>
        <taxon>Psophocarpus</taxon>
    </lineage>
</organism>
<accession>A0AAN9SIX2</accession>
<evidence type="ECO:0000313" key="2">
    <source>
        <dbReference type="Proteomes" id="UP001386955"/>
    </source>
</evidence>
<proteinExistence type="predicted"/>
<dbReference type="InterPro" id="IPR036691">
    <property type="entry name" value="Endo/exonu/phosph_ase_sf"/>
</dbReference>
<evidence type="ECO:0000313" key="1">
    <source>
        <dbReference type="EMBL" id="KAK7396771.1"/>
    </source>
</evidence>
<dbReference type="EMBL" id="JAYMYS010000004">
    <property type="protein sequence ID" value="KAK7396771.1"/>
    <property type="molecule type" value="Genomic_DNA"/>
</dbReference>
<dbReference type="AlphaFoldDB" id="A0AAN9SIX2"/>
<name>A0AAN9SIX2_PSOTE</name>
<sequence length="72" mass="8273">MIQSQKPEMICLQETKMEVIEGPLCEYLWENSELGWCCKSPNGLSSVLLTMWDKSKFELSDWSEEFGGMGFS</sequence>
<gene>
    <name evidence="1" type="ORF">VNO78_17929</name>
</gene>
<dbReference type="Proteomes" id="UP001386955">
    <property type="component" value="Unassembled WGS sequence"/>
</dbReference>
<comment type="caution">
    <text evidence="1">The sequence shown here is derived from an EMBL/GenBank/DDBJ whole genome shotgun (WGS) entry which is preliminary data.</text>
</comment>
<protein>
    <submittedName>
        <fullName evidence="1">Uncharacterized protein</fullName>
    </submittedName>
</protein>
<reference evidence="1 2" key="1">
    <citation type="submission" date="2024-01" db="EMBL/GenBank/DDBJ databases">
        <title>The genomes of 5 underutilized Papilionoideae crops provide insights into root nodulation and disease resistanc.</title>
        <authorList>
            <person name="Jiang F."/>
        </authorList>
    </citation>
    <scope>NUCLEOTIDE SEQUENCE [LARGE SCALE GENOMIC DNA]</scope>
    <source>
        <strain evidence="1">DUOXIRENSHENG_FW03</strain>
        <tissue evidence="1">Leaves</tissue>
    </source>
</reference>
<dbReference type="SUPFAM" id="SSF56219">
    <property type="entry name" value="DNase I-like"/>
    <property type="match status" value="1"/>
</dbReference>